<comment type="caution">
    <text evidence="4">The sequence shown here is derived from an EMBL/GenBank/DDBJ whole genome shotgun (WGS) entry which is preliminary data.</text>
</comment>
<keyword evidence="2" id="KW-0175">Coiled coil</keyword>
<dbReference type="GO" id="GO:0005829">
    <property type="term" value="C:cytosol"/>
    <property type="evidence" value="ECO:0007669"/>
    <property type="project" value="TreeGrafter"/>
</dbReference>
<dbReference type="OrthoDB" id="4159489at2759"/>
<dbReference type="GO" id="GO:0005634">
    <property type="term" value="C:nucleus"/>
    <property type="evidence" value="ECO:0007669"/>
    <property type="project" value="TreeGrafter"/>
</dbReference>
<keyword evidence="5" id="KW-1185">Reference proteome</keyword>
<organism evidence="4 5">
    <name type="scientific">Hypsibius exemplaris</name>
    <name type="common">Freshwater tardigrade</name>
    <dbReference type="NCBI Taxonomy" id="2072580"/>
    <lineage>
        <taxon>Eukaryota</taxon>
        <taxon>Metazoa</taxon>
        <taxon>Ecdysozoa</taxon>
        <taxon>Tardigrada</taxon>
        <taxon>Eutardigrada</taxon>
        <taxon>Parachela</taxon>
        <taxon>Hypsibioidea</taxon>
        <taxon>Hypsibiidae</taxon>
        <taxon>Hypsibius</taxon>
    </lineage>
</organism>
<dbReference type="GO" id="GO:0070370">
    <property type="term" value="P:cellular heat acclimation"/>
    <property type="evidence" value="ECO:0007669"/>
    <property type="project" value="TreeGrafter"/>
</dbReference>
<evidence type="ECO:0008006" key="6">
    <source>
        <dbReference type="Google" id="ProtNLM"/>
    </source>
</evidence>
<sequence length="112" mass="12190">MSDLAKEESQSTVSRNSTTNAVGDGSGAGQSMDGNTVNPADFVSTLQNTFQSMQDRFTEMMDKVMERMDEMADRLNELEKEVTDLVNYAGNISDQPNKDTENVPPGGGNMSE</sequence>
<dbReference type="GO" id="GO:0003714">
    <property type="term" value="F:transcription corepressor activity"/>
    <property type="evidence" value="ECO:0007669"/>
    <property type="project" value="InterPro"/>
</dbReference>
<evidence type="ECO:0000256" key="3">
    <source>
        <dbReference type="SAM" id="MobiDB-lite"/>
    </source>
</evidence>
<feature type="compositionally biased region" description="Polar residues" evidence="3">
    <location>
        <begin position="10"/>
        <end position="21"/>
    </location>
</feature>
<name>A0A1W0WA58_HYPEX</name>
<dbReference type="Pfam" id="PF06825">
    <property type="entry name" value="HSBP1"/>
    <property type="match status" value="1"/>
</dbReference>
<dbReference type="Proteomes" id="UP000192578">
    <property type="component" value="Unassembled WGS sequence"/>
</dbReference>
<dbReference type="EMBL" id="MTYJ01000154">
    <property type="protein sequence ID" value="OQV12099.1"/>
    <property type="molecule type" value="Genomic_DNA"/>
</dbReference>
<evidence type="ECO:0000313" key="5">
    <source>
        <dbReference type="Proteomes" id="UP000192578"/>
    </source>
</evidence>
<evidence type="ECO:0000313" key="4">
    <source>
        <dbReference type="EMBL" id="OQV12099.1"/>
    </source>
</evidence>
<reference evidence="5" key="1">
    <citation type="submission" date="2017-01" db="EMBL/GenBank/DDBJ databases">
        <title>Comparative genomics of anhydrobiosis in the tardigrade Hypsibius dujardini.</title>
        <authorList>
            <person name="Yoshida Y."/>
            <person name="Koutsovoulos G."/>
            <person name="Laetsch D."/>
            <person name="Stevens L."/>
            <person name="Kumar S."/>
            <person name="Horikawa D."/>
            <person name="Ishino K."/>
            <person name="Komine S."/>
            <person name="Tomita M."/>
            <person name="Blaxter M."/>
            <person name="Arakawa K."/>
        </authorList>
    </citation>
    <scope>NUCLEOTIDE SEQUENCE [LARGE SCALE GENOMIC DNA]</scope>
    <source>
        <strain evidence="5">Z151</strain>
    </source>
</reference>
<evidence type="ECO:0000256" key="1">
    <source>
        <dbReference type="ARBA" id="ARBA00006349"/>
    </source>
</evidence>
<feature type="coiled-coil region" evidence="2">
    <location>
        <begin position="61"/>
        <end position="88"/>
    </location>
</feature>
<dbReference type="PANTHER" id="PTHR19424">
    <property type="entry name" value="HEAT SHOCK FACTOR BINDING PROTEIN 1"/>
    <property type="match status" value="1"/>
</dbReference>
<dbReference type="AlphaFoldDB" id="A0A1W0WA58"/>
<gene>
    <name evidence="4" type="ORF">BV898_13657</name>
</gene>
<protein>
    <recommendedName>
        <fullName evidence="6">Heat shock factor-binding protein 1</fullName>
    </recommendedName>
</protein>
<dbReference type="Gene3D" id="1.20.5.430">
    <property type="match status" value="1"/>
</dbReference>
<dbReference type="InterPro" id="IPR009643">
    <property type="entry name" value="HS1-bd"/>
</dbReference>
<evidence type="ECO:0000256" key="2">
    <source>
        <dbReference type="SAM" id="Coils"/>
    </source>
</evidence>
<accession>A0A1W0WA58</accession>
<feature type="region of interest" description="Disordered" evidence="3">
    <location>
        <begin position="90"/>
        <end position="112"/>
    </location>
</feature>
<dbReference type="PANTHER" id="PTHR19424:SF0">
    <property type="entry name" value="HEAT SHOCK FACTOR BINDING PROTEIN 1"/>
    <property type="match status" value="1"/>
</dbReference>
<proteinExistence type="inferred from homology"/>
<feature type="region of interest" description="Disordered" evidence="3">
    <location>
        <begin position="1"/>
        <end position="40"/>
    </location>
</feature>
<comment type="similarity">
    <text evidence="1">Belongs to the HSBP1 family.</text>
</comment>